<dbReference type="InterPro" id="IPR009061">
    <property type="entry name" value="DNA-bd_dom_put_sf"/>
</dbReference>
<comment type="caution">
    <text evidence="3">The sequence shown here is derived from an EMBL/GenBank/DDBJ whole genome shotgun (WGS) entry which is preliminary data.</text>
</comment>
<evidence type="ECO:0000256" key="1">
    <source>
        <dbReference type="ARBA" id="ARBA00023125"/>
    </source>
</evidence>
<dbReference type="Gene3D" id="1.10.1660.10">
    <property type="match status" value="1"/>
</dbReference>
<dbReference type="PANTHER" id="PTHR30204:SF90">
    <property type="entry name" value="HTH-TYPE TRANSCRIPTIONAL ACTIVATOR MTA"/>
    <property type="match status" value="1"/>
</dbReference>
<accession>A0ABW2XE67</accession>
<proteinExistence type="predicted"/>
<sequence length="243" mass="26815">MDEDARRWPIGELARRTGLSVRALRYFEEIGLLRPSGRSDAGHRWYSASDVRRLYRIVALRELEMPLEKIGQALDGTGGLQDVVADHLAHVEARLAAYQRLRRRLAGLLDAAGTSATPSIDELIEVMEATVASGYFSDEQLTRMRGRHPAVEGWQERWAGLAGEVRRLIAADVDAADPAAQDVARRWSAFMDELTGGDRGVLSAMYAKLDGQGPEAATKGVIDTAVWEYIRRAFALAAWPTSP</sequence>
<gene>
    <name evidence="3" type="ORF">ACFQZM_07685</name>
</gene>
<evidence type="ECO:0000313" key="3">
    <source>
        <dbReference type="EMBL" id="MFD0684370.1"/>
    </source>
</evidence>
<organism evidence="3 4">
    <name type="scientific">Actinomadura fibrosa</name>
    <dbReference type="NCBI Taxonomy" id="111802"/>
    <lineage>
        <taxon>Bacteria</taxon>
        <taxon>Bacillati</taxon>
        <taxon>Actinomycetota</taxon>
        <taxon>Actinomycetes</taxon>
        <taxon>Streptosporangiales</taxon>
        <taxon>Thermomonosporaceae</taxon>
        <taxon>Actinomadura</taxon>
    </lineage>
</organism>
<keyword evidence="1" id="KW-0238">DNA-binding</keyword>
<dbReference type="InterPro" id="IPR000551">
    <property type="entry name" value="MerR-type_HTH_dom"/>
</dbReference>
<dbReference type="RefSeq" id="WP_165502785.1">
    <property type="nucleotide sequence ID" value="NZ_CAACUY010000020.1"/>
</dbReference>
<reference evidence="4" key="1">
    <citation type="journal article" date="2019" name="Int. J. Syst. Evol. Microbiol.">
        <title>The Global Catalogue of Microorganisms (GCM) 10K type strain sequencing project: providing services to taxonomists for standard genome sequencing and annotation.</title>
        <authorList>
            <consortium name="The Broad Institute Genomics Platform"/>
            <consortium name="The Broad Institute Genome Sequencing Center for Infectious Disease"/>
            <person name="Wu L."/>
            <person name="Ma J."/>
        </authorList>
    </citation>
    <scope>NUCLEOTIDE SEQUENCE [LARGE SCALE GENOMIC DNA]</scope>
    <source>
        <strain evidence="4">JCM 9371</strain>
    </source>
</reference>
<dbReference type="SUPFAM" id="SSF46955">
    <property type="entry name" value="Putative DNA-binding domain"/>
    <property type="match status" value="1"/>
</dbReference>
<evidence type="ECO:0000259" key="2">
    <source>
        <dbReference type="PROSITE" id="PS50937"/>
    </source>
</evidence>
<feature type="domain" description="HTH merR-type" evidence="2">
    <location>
        <begin position="7"/>
        <end position="76"/>
    </location>
</feature>
<dbReference type="EMBL" id="JBHTGP010000003">
    <property type="protein sequence ID" value="MFD0684370.1"/>
    <property type="molecule type" value="Genomic_DNA"/>
</dbReference>
<name>A0ABW2XE67_9ACTN</name>
<dbReference type="Pfam" id="PF13411">
    <property type="entry name" value="MerR_1"/>
    <property type="match status" value="1"/>
</dbReference>
<dbReference type="SMART" id="SM00422">
    <property type="entry name" value="HTH_MERR"/>
    <property type="match status" value="1"/>
</dbReference>
<keyword evidence="4" id="KW-1185">Reference proteome</keyword>
<dbReference type="PANTHER" id="PTHR30204">
    <property type="entry name" value="REDOX-CYCLING DRUG-SENSING TRANSCRIPTIONAL ACTIVATOR SOXR"/>
    <property type="match status" value="1"/>
</dbReference>
<dbReference type="PROSITE" id="PS50937">
    <property type="entry name" value="HTH_MERR_2"/>
    <property type="match status" value="1"/>
</dbReference>
<dbReference type="InterPro" id="IPR047057">
    <property type="entry name" value="MerR_fam"/>
</dbReference>
<dbReference type="Proteomes" id="UP001597063">
    <property type="component" value="Unassembled WGS sequence"/>
</dbReference>
<evidence type="ECO:0000313" key="4">
    <source>
        <dbReference type="Proteomes" id="UP001597063"/>
    </source>
</evidence>
<protein>
    <submittedName>
        <fullName evidence="3">MerR family transcriptional regulator</fullName>
    </submittedName>
</protein>
<dbReference type="PRINTS" id="PR00040">
    <property type="entry name" value="HTHMERR"/>
</dbReference>